<proteinExistence type="inferred from homology"/>
<protein>
    <submittedName>
        <fullName evidence="3">D-alanyl-D-alanine carboxypeptidase / D-alanyl-D-alanine-endopeptidase (Penicillin-binding protein 4)</fullName>
    </submittedName>
</protein>
<sequence>MKSLSIKLLLLTILVLVHVTAFSQPVPVKLQAAFKAFQNDPQLRNAIASLYVVDAKTGAVIFGENERIGLAPASTMKLLTSASAYELLGQDFRYKTSFAYQKNNGKTSLLISPSGDPAFGSWRWKDTKEELVLQDAVLAIRNLRIKFFDAVIIDNSGWNEETVPDGWMWQDIGNYYGAGPSKFNWRENQYDVLLKSGKQIGDPVTIVKTVPALHGYTLRSELTSAAAGTGDNAYIYFPLNGSSAVIRGTIPVNESSFSISGALPSASHQFVRTLAETLEGVGVQLPKQEEVQQKEKLSKAGYTTFHTITSPPLDSLIYWFNRKSINLYGEALLKTIAAKQTGNGATDKGLEAVQAFWRKRGIPESELNVVDGSGLSPLNRVTTHAQVQVLQHAQKQPWFSGFYTSLPVYNGMKMKSGTIRGVKGFTGYHTAKDGTQYAFSFLVNNYNGSSASLVKKMYQVLDTLK</sequence>
<evidence type="ECO:0000256" key="1">
    <source>
        <dbReference type="ARBA" id="ARBA00006096"/>
    </source>
</evidence>
<keyword evidence="4" id="KW-1185">Reference proteome</keyword>
<dbReference type="OrthoDB" id="9802627at2"/>
<dbReference type="AlphaFoldDB" id="A0A1I7KT17"/>
<dbReference type="Proteomes" id="UP000182491">
    <property type="component" value="Unassembled WGS sequence"/>
</dbReference>
<dbReference type="GO" id="GO:0000270">
    <property type="term" value="P:peptidoglycan metabolic process"/>
    <property type="evidence" value="ECO:0007669"/>
    <property type="project" value="TreeGrafter"/>
</dbReference>
<reference evidence="4" key="1">
    <citation type="submission" date="2016-10" db="EMBL/GenBank/DDBJ databases">
        <authorList>
            <person name="Varghese N."/>
        </authorList>
    </citation>
    <scope>NUCLEOTIDE SEQUENCE [LARGE SCALE GENOMIC DNA]</scope>
    <source>
        <strain evidence="4">DSM 18820</strain>
    </source>
</reference>
<dbReference type="GO" id="GO:0006508">
    <property type="term" value="P:proteolysis"/>
    <property type="evidence" value="ECO:0007669"/>
    <property type="project" value="InterPro"/>
</dbReference>
<dbReference type="STRING" id="388950.GCA_001611675_03223"/>
<dbReference type="PANTHER" id="PTHR30023:SF0">
    <property type="entry name" value="PENICILLIN-SENSITIVE CARBOXYPEPTIDASE A"/>
    <property type="match status" value="1"/>
</dbReference>
<dbReference type="SUPFAM" id="SSF56601">
    <property type="entry name" value="beta-lactamase/transpeptidase-like"/>
    <property type="match status" value="1"/>
</dbReference>
<evidence type="ECO:0000313" key="3">
    <source>
        <dbReference type="EMBL" id="SFV00599.1"/>
    </source>
</evidence>
<dbReference type="GO" id="GO:0004185">
    <property type="term" value="F:serine-type carboxypeptidase activity"/>
    <property type="evidence" value="ECO:0007669"/>
    <property type="project" value="InterPro"/>
</dbReference>
<dbReference type="InterPro" id="IPR000667">
    <property type="entry name" value="Peptidase_S13"/>
</dbReference>
<evidence type="ECO:0000256" key="2">
    <source>
        <dbReference type="ARBA" id="ARBA00022801"/>
    </source>
</evidence>
<keyword evidence="3" id="KW-0121">Carboxypeptidase</keyword>
<name>A0A1I7KT17_9BACT</name>
<dbReference type="InterPro" id="IPR012338">
    <property type="entry name" value="Beta-lactam/transpept-like"/>
</dbReference>
<organism evidence="3 4">
    <name type="scientific">Pontibacter akesuensis</name>
    <dbReference type="NCBI Taxonomy" id="388950"/>
    <lineage>
        <taxon>Bacteria</taxon>
        <taxon>Pseudomonadati</taxon>
        <taxon>Bacteroidota</taxon>
        <taxon>Cytophagia</taxon>
        <taxon>Cytophagales</taxon>
        <taxon>Hymenobacteraceae</taxon>
        <taxon>Pontibacter</taxon>
    </lineage>
</organism>
<dbReference type="Gene3D" id="3.40.710.10">
    <property type="entry name" value="DD-peptidase/beta-lactamase superfamily"/>
    <property type="match status" value="2"/>
</dbReference>
<dbReference type="NCBIfam" id="TIGR00666">
    <property type="entry name" value="PBP4"/>
    <property type="match status" value="1"/>
</dbReference>
<evidence type="ECO:0000313" key="4">
    <source>
        <dbReference type="Proteomes" id="UP000182491"/>
    </source>
</evidence>
<gene>
    <name evidence="3" type="ORF">SAMN04487941_4076</name>
</gene>
<dbReference type="PANTHER" id="PTHR30023">
    <property type="entry name" value="D-ALANYL-D-ALANINE CARBOXYPEPTIDASE"/>
    <property type="match status" value="1"/>
</dbReference>
<keyword evidence="3" id="KW-0645">Protease</keyword>
<comment type="similarity">
    <text evidence="1">Belongs to the peptidase S13 family.</text>
</comment>
<dbReference type="EMBL" id="FPCA01000008">
    <property type="protein sequence ID" value="SFV00599.1"/>
    <property type="molecule type" value="Genomic_DNA"/>
</dbReference>
<dbReference type="PRINTS" id="PR00922">
    <property type="entry name" value="DADACBPTASE3"/>
</dbReference>
<dbReference type="Pfam" id="PF02113">
    <property type="entry name" value="Peptidase_S13"/>
    <property type="match status" value="1"/>
</dbReference>
<keyword evidence="2" id="KW-0378">Hydrolase</keyword>
<accession>A0A1I7KT17</accession>
<dbReference type="RefSeq" id="WP_074937292.1">
    <property type="nucleotide sequence ID" value="NZ_BMXC01000007.1"/>
</dbReference>